<organism evidence="1 2">
    <name type="scientific">Aristaeella lactis</name>
    <dbReference type="NCBI Taxonomy" id="3046383"/>
    <lineage>
        <taxon>Bacteria</taxon>
        <taxon>Bacillati</taxon>
        <taxon>Bacillota</taxon>
        <taxon>Clostridia</taxon>
        <taxon>Eubacteriales</taxon>
        <taxon>Aristaeellaceae</taxon>
        <taxon>Aristaeella</taxon>
    </lineage>
</organism>
<accession>A0AC61PJ30</accession>
<dbReference type="EMBL" id="FWXZ01000001">
    <property type="protein sequence ID" value="SMC42250.1"/>
    <property type="molecule type" value="Genomic_DNA"/>
</dbReference>
<evidence type="ECO:0000313" key="2">
    <source>
        <dbReference type="Proteomes" id="UP000192328"/>
    </source>
</evidence>
<reference evidence="1" key="1">
    <citation type="submission" date="2017-04" db="EMBL/GenBank/DDBJ databases">
        <authorList>
            <person name="Varghese N."/>
            <person name="Submissions S."/>
        </authorList>
    </citation>
    <scope>NUCLEOTIDE SEQUENCE</scope>
    <source>
        <strain evidence="1">WTE2008</strain>
    </source>
</reference>
<gene>
    <name evidence="1" type="ORF">SAMN06297397_0837</name>
</gene>
<evidence type="ECO:0000313" key="1">
    <source>
        <dbReference type="EMBL" id="SMC42250.1"/>
    </source>
</evidence>
<keyword evidence="2" id="KW-1185">Reference proteome</keyword>
<sequence length="465" mass="50335">MAANDRSTLLGTMPMTRLVPKVSIPIMFSMLIQALYNIVDSIFVSRFDPNGLTAVSLAMPFQMLMIALSTGMGTGINSLLSRRLGERNVEGAKRGAWNGLLIEVLGSCLFIIFGLFLAGKTMGLVVSDNLANKESILSMGTSYLSIVTTFSIGLFTAIFFERMLQATGNSILSMVSQMSGAITNIILDPIMIFGLLGFPKMGVSGAAIATVVGQFVSAGIGFTLNQRKNPELKLVRKYLKINRHDLSGIVSVGLPSTIMASIGSVMNIGMNAILSGFAQSNAALNVMSVYFKLQSFIFMPVFGLSNGIIAILAYNYGAKIKERVYSCIKVALCWACVIMLIGTFVFMVFPGQLMSIFESEAEAEITAQMTDIGIVAMRIISSSFLLAAVGIILSTVFQAVGRGSYSMFISILRQLAVLLPVAWLIARLTGDVKAVWWCFPIAELVALVLCLFFYRKCNNKMLAKL</sequence>
<name>A0AC61PJ30_9FIRM</name>
<protein>
    <submittedName>
        <fullName evidence="1">Efflux protein, MATE family</fullName>
    </submittedName>
</protein>
<comment type="caution">
    <text evidence="1">The sequence shown here is derived from an EMBL/GenBank/DDBJ whole genome shotgun (WGS) entry which is preliminary data.</text>
</comment>
<proteinExistence type="predicted"/>
<dbReference type="Proteomes" id="UP000192328">
    <property type="component" value="Unassembled WGS sequence"/>
</dbReference>